<dbReference type="Pfam" id="PF13679">
    <property type="entry name" value="Methyltransf_32"/>
    <property type="match status" value="1"/>
</dbReference>
<dbReference type="AlphaFoldDB" id="V7I7E5"/>
<name>V7I7E5_9CLOT</name>
<dbReference type="GO" id="GO:0008168">
    <property type="term" value="F:methyltransferase activity"/>
    <property type="evidence" value="ECO:0007669"/>
    <property type="project" value="UniProtKB-KW"/>
</dbReference>
<dbReference type="eggNOG" id="COG0500">
    <property type="taxonomic scope" value="Bacteria"/>
</dbReference>
<keyword evidence="2" id="KW-0489">Methyltransferase</keyword>
<proteinExistence type="predicted"/>
<dbReference type="PANTHER" id="PTHR13369:SF3">
    <property type="entry name" value="METHYLTRANSFERASE DOMAIN-CONTAINING PROTEIN"/>
    <property type="match status" value="1"/>
</dbReference>
<dbReference type="RefSeq" id="WP_023384292.1">
    <property type="nucleotide sequence ID" value="NZ_AXUN02000161.1"/>
</dbReference>
<comment type="caution">
    <text evidence="2">The sequence shown here is derived from an EMBL/GenBank/DDBJ whole genome shotgun (WGS) entry which is preliminary data.</text>
</comment>
<dbReference type="EMBL" id="AXUN02000161">
    <property type="protein sequence ID" value="ETA81149.1"/>
    <property type="molecule type" value="Genomic_DNA"/>
</dbReference>
<dbReference type="InterPro" id="IPR025714">
    <property type="entry name" value="Methyltranfer_dom"/>
</dbReference>
<dbReference type="PATRIC" id="fig|994573.3.peg.1492"/>
<keyword evidence="2" id="KW-0808">Transferase</keyword>
<dbReference type="GO" id="GO:0032259">
    <property type="term" value="P:methylation"/>
    <property type="evidence" value="ECO:0007669"/>
    <property type="project" value="UniProtKB-KW"/>
</dbReference>
<dbReference type="OrthoDB" id="5502211at2"/>
<evidence type="ECO:0000313" key="3">
    <source>
        <dbReference type="Proteomes" id="UP000017747"/>
    </source>
</evidence>
<gene>
    <name evidence="2" type="ORF">T472_0208100</name>
</gene>
<protein>
    <submittedName>
        <fullName evidence="2">SAM-dependent methyltransferase</fullName>
    </submittedName>
</protein>
<sequence>MNKNMTDKLGFFFMGLIGRFNENSSIYVGTEVIFTAGLKKFKGNAIPDGDGVAYNYNGVTRKMSFPDMLKDIQAEALKYDAANIIYEERGTRLVITADGKNVNMATEVLKDREIKAGETSTLLNRDYLVKSTEAQALLKAIGIMSKDGKIKNNRIRKYNQIDHYVELLAPELSSLKREGTVTILDAGCGKSYLSFVLNYYLTEVKRMKCHFIGIDLSPAVIEASKKIQSELGYRNMEFHAMDIKDFRDGRKVDVVLSLHACDTATDMALAFGASRDAEYIVAVPCCHKEMLSTYRYEPFKGIMKHGILKARLADTLTDGLRGLMLEAEGYEVSIVEYISPLETPKNLMIRARRTGRKNAESAMEADSLIRAFGIYPSFRIYLDEYKYGDI</sequence>
<keyword evidence="3" id="KW-1185">Reference proteome</keyword>
<dbReference type="CDD" id="cd02440">
    <property type="entry name" value="AdoMet_MTases"/>
    <property type="match status" value="1"/>
</dbReference>
<dbReference type="InterPro" id="IPR029063">
    <property type="entry name" value="SAM-dependent_MTases_sf"/>
</dbReference>
<dbReference type="PANTHER" id="PTHR13369">
    <property type="match status" value="1"/>
</dbReference>
<feature type="domain" description="Methyltransferase" evidence="1">
    <location>
        <begin position="156"/>
        <end position="290"/>
    </location>
</feature>
<dbReference type="Gene3D" id="3.40.50.150">
    <property type="entry name" value="Vaccinia Virus protein VP39"/>
    <property type="match status" value="1"/>
</dbReference>
<dbReference type="STRING" id="994573.T472_0208100"/>
<evidence type="ECO:0000313" key="2">
    <source>
        <dbReference type="EMBL" id="ETA81149.1"/>
    </source>
</evidence>
<accession>V7I7E5</accession>
<dbReference type="Proteomes" id="UP000017747">
    <property type="component" value="Unassembled WGS sequence"/>
</dbReference>
<evidence type="ECO:0000259" key="1">
    <source>
        <dbReference type="Pfam" id="PF13679"/>
    </source>
</evidence>
<dbReference type="GO" id="GO:0005737">
    <property type="term" value="C:cytoplasm"/>
    <property type="evidence" value="ECO:0007669"/>
    <property type="project" value="TreeGrafter"/>
</dbReference>
<reference evidence="2 3" key="1">
    <citation type="journal article" date="2014" name="Genome Announc.">
        <title>Genome Sequence of Youngiibacter fragilis, the Type Strain of the Genus Youngiibacter.</title>
        <authorList>
            <person name="Wawrik C.B."/>
            <person name="Callaghan A.V."/>
            <person name="Stamps B.W."/>
            <person name="Wawrik B."/>
        </authorList>
    </citation>
    <scope>NUCLEOTIDE SEQUENCE [LARGE SCALE GENOMIC DNA]</scope>
    <source>
        <strain evidence="2 3">232.1</strain>
    </source>
</reference>
<dbReference type="SUPFAM" id="SSF53335">
    <property type="entry name" value="S-adenosyl-L-methionine-dependent methyltransferases"/>
    <property type="match status" value="1"/>
</dbReference>
<organism evidence="2 3">
    <name type="scientific">Youngiibacter fragilis 232.1</name>
    <dbReference type="NCBI Taxonomy" id="994573"/>
    <lineage>
        <taxon>Bacteria</taxon>
        <taxon>Bacillati</taxon>
        <taxon>Bacillota</taxon>
        <taxon>Clostridia</taxon>
        <taxon>Eubacteriales</taxon>
        <taxon>Clostridiaceae</taxon>
        <taxon>Youngiibacter</taxon>
    </lineage>
</organism>